<dbReference type="Proteomes" id="UP001165064">
    <property type="component" value="Unassembled WGS sequence"/>
</dbReference>
<sequence>MSNSNSQSYQNQPSQQFQQPQYNAPNPYHSPQLNPASSQSNLLGSNNNNYTGGLNTPINTSFSLLRSGSGNGYMNSPVDGSFYNNGNSNTNGNGVNGRGGNNNNNYFF</sequence>
<name>A0ACB5TCV2_AMBMO</name>
<organism evidence="1 2">
    <name type="scientific">Ambrosiozyma monospora</name>
    <name type="common">Yeast</name>
    <name type="synonym">Endomycopsis monosporus</name>
    <dbReference type="NCBI Taxonomy" id="43982"/>
    <lineage>
        <taxon>Eukaryota</taxon>
        <taxon>Fungi</taxon>
        <taxon>Dikarya</taxon>
        <taxon>Ascomycota</taxon>
        <taxon>Saccharomycotina</taxon>
        <taxon>Pichiomycetes</taxon>
        <taxon>Pichiales</taxon>
        <taxon>Pichiaceae</taxon>
        <taxon>Ambrosiozyma</taxon>
    </lineage>
</organism>
<evidence type="ECO:0000313" key="1">
    <source>
        <dbReference type="EMBL" id="GME86013.1"/>
    </source>
</evidence>
<keyword evidence="2" id="KW-1185">Reference proteome</keyword>
<accession>A0ACB5TCV2</accession>
<dbReference type="EMBL" id="BSXS01006715">
    <property type="protein sequence ID" value="GME86013.1"/>
    <property type="molecule type" value="Genomic_DNA"/>
</dbReference>
<gene>
    <name evidence="1" type="ORF">Amon02_000783600</name>
</gene>
<comment type="caution">
    <text evidence="1">The sequence shown here is derived from an EMBL/GenBank/DDBJ whole genome shotgun (WGS) entry which is preliminary data.</text>
</comment>
<protein>
    <submittedName>
        <fullName evidence="1">Unnamed protein product</fullName>
    </submittedName>
</protein>
<reference evidence="1" key="1">
    <citation type="submission" date="2023-04" db="EMBL/GenBank/DDBJ databases">
        <title>Ambrosiozyma monospora NBRC 10751.</title>
        <authorList>
            <person name="Ichikawa N."/>
            <person name="Sato H."/>
            <person name="Tonouchi N."/>
        </authorList>
    </citation>
    <scope>NUCLEOTIDE SEQUENCE</scope>
    <source>
        <strain evidence="1">NBRC 10751</strain>
    </source>
</reference>
<proteinExistence type="predicted"/>
<evidence type="ECO:0000313" key="2">
    <source>
        <dbReference type="Proteomes" id="UP001165064"/>
    </source>
</evidence>